<comment type="caution">
    <text evidence="1">The sequence shown here is derived from an EMBL/GenBank/DDBJ whole genome shotgun (WGS) entry which is preliminary data.</text>
</comment>
<name>A0ACC1KZG9_9FUNG</name>
<proteinExistence type="predicted"/>
<feature type="non-terminal residue" evidence="1">
    <location>
        <position position="1"/>
    </location>
</feature>
<keyword evidence="2" id="KW-1185">Reference proteome</keyword>
<dbReference type="EMBL" id="JANBUN010001589">
    <property type="protein sequence ID" value="KAJ2797482.1"/>
    <property type="molecule type" value="Genomic_DNA"/>
</dbReference>
<dbReference type="Proteomes" id="UP001140087">
    <property type="component" value="Unassembled WGS sequence"/>
</dbReference>
<reference evidence="1" key="1">
    <citation type="submission" date="2022-07" db="EMBL/GenBank/DDBJ databases">
        <title>Phylogenomic reconstructions and comparative analyses of Kickxellomycotina fungi.</title>
        <authorList>
            <person name="Reynolds N.K."/>
            <person name="Stajich J.E."/>
            <person name="Barry K."/>
            <person name="Grigoriev I.V."/>
            <person name="Crous P."/>
            <person name="Smith M.E."/>
        </authorList>
    </citation>
    <scope>NUCLEOTIDE SEQUENCE</scope>
    <source>
        <strain evidence="1">BCRC 34780</strain>
    </source>
</reference>
<gene>
    <name evidence="1" type="ORF">H4R21_004307</name>
</gene>
<accession>A0ACC1KZG9</accession>
<evidence type="ECO:0000313" key="2">
    <source>
        <dbReference type="Proteomes" id="UP001140087"/>
    </source>
</evidence>
<feature type="non-terminal residue" evidence="1">
    <location>
        <position position="764"/>
    </location>
</feature>
<protein>
    <submittedName>
        <fullName evidence="1">Uncharacterized protein</fullName>
    </submittedName>
</protein>
<organism evidence="1 2">
    <name type="scientific">Coemansia helicoidea</name>
    <dbReference type="NCBI Taxonomy" id="1286919"/>
    <lineage>
        <taxon>Eukaryota</taxon>
        <taxon>Fungi</taxon>
        <taxon>Fungi incertae sedis</taxon>
        <taxon>Zoopagomycota</taxon>
        <taxon>Kickxellomycotina</taxon>
        <taxon>Kickxellomycetes</taxon>
        <taxon>Kickxellales</taxon>
        <taxon>Kickxellaceae</taxon>
        <taxon>Coemansia</taxon>
    </lineage>
</organism>
<evidence type="ECO:0000313" key="1">
    <source>
        <dbReference type="EMBL" id="KAJ2797482.1"/>
    </source>
</evidence>
<sequence length="764" mass="81883">FISSHIDRCEACRLKYARQAEQATIPYSPLAARRTPAAPQNRSQSRQSVGAGSSNTSMRPSSRASAVSAAPRLQDTGGAVPATHQRSSSTGAPLADARANTKRAVARAAECALADEGPQPPPALPSPPARGDVFLTAFPSDGMPTSPSEAAAARSRSRRPRTATRAAAAAGSSTAARGARRSSVQLSPTRESPASSVRSGHRSGTAVPGFPDGLVDYDYARSTSSSSVRGQAVDLTDALVGSLVDTKRGQDQKLAELEATNARLRSEVNSLQQTVSHLKSNAGTASASAGGDAAEPTNIFDPNSASAKRQALEQALQLDRAALDKFEEFRRAYEECEHSLRSNPVQFAGERPLSPPPARRWGGSSGGAATPMHSALDSSDHDGRLAPLGVAEVRRAAEDLMSTPVRRKQPRTIRATSTRRPTRPRMAQPLFPGEGELRDGGADDSDPDDGGEGGNHTTMRTCLTVASSFGAFLVQYVSRQCLEFSNLTGENQALQGQLKEAVLCASQLDKANRLLEARDEQAYDFESQLATLREKVDVADRSVRRLTARNEKLERELAQSNERNQTLEDNVTQLNASLTKTRQRGEQEIAGLRRSASALQQDKAQLAKNNDELRAELKGKLQRAGLKANIDEYLASRRTDAGAAVAASADTGDVAGSEAEGAAAEGEIKRLQERVQFWRKKTDRIDRKLRTERTAKSAAERMLRILQEETCRYKQMFGPLPHDEALPETMESLAGYDLAMPAPARRGSAQTADPDASTADSDSP</sequence>